<sequence>MIKTKSLVKPFVQGFETIDDPFSTSPEPTKAEEKEEAAKAINNLRSHGVMIVKKKDDLTTLQNDLKRIVKILDDTAETAPEYQHVLNQACDCQDLLTETENDLEFLWRKYTSIALGLKELLSACCLMVPVDDTHDSRQTNQGSCPATRHKWRITTTKNRAMTTTNASAPAAANPGEPIPLPAALRAQTRREFEEHMKRDNRPVTVMTSAGLVTLSFTEVEGNDAGRPQCLKPGCANNQYQGYLDEKSRNSHISHVHDGDWWQLHDGKSEFVLRGLGEEACTDHLNTGGNDYYHVL</sequence>
<proteinExistence type="predicted"/>
<organism evidence="1 2">
    <name type="scientific">Aureobasidium pullulans</name>
    <name type="common">Black yeast</name>
    <name type="synonym">Pullularia pullulans</name>
    <dbReference type="NCBI Taxonomy" id="5580"/>
    <lineage>
        <taxon>Eukaryota</taxon>
        <taxon>Fungi</taxon>
        <taxon>Dikarya</taxon>
        <taxon>Ascomycota</taxon>
        <taxon>Pezizomycotina</taxon>
        <taxon>Dothideomycetes</taxon>
        <taxon>Dothideomycetidae</taxon>
        <taxon>Dothideales</taxon>
        <taxon>Saccotheciaceae</taxon>
        <taxon>Aureobasidium</taxon>
    </lineage>
</organism>
<reference evidence="1 2" key="1">
    <citation type="submission" date="2018-10" db="EMBL/GenBank/DDBJ databases">
        <title>Fifty Aureobasidium pullulans genomes reveal a recombining polyextremotolerant generalist.</title>
        <authorList>
            <person name="Gostincar C."/>
            <person name="Turk M."/>
            <person name="Zajc J."/>
            <person name="Gunde-Cimerman N."/>
        </authorList>
    </citation>
    <scope>NUCLEOTIDE SEQUENCE [LARGE SCALE GENOMIC DNA]</scope>
    <source>
        <strain evidence="1 2">EXF-3863</strain>
    </source>
</reference>
<gene>
    <name evidence="1" type="ORF">D6C91_04809</name>
</gene>
<accession>A0A4S9T721</accession>
<evidence type="ECO:0000313" key="1">
    <source>
        <dbReference type="EMBL" id="THZ20244.1"/>
    </source>
</evidence>
<name>A0A4S9T721_AURPU</name>
<protein>
    <submittedName>
        <fullName evidence="1">Uncharacterized protein</fullName>
    </submittedName>
</protein>
<evidence type="ECO:0000313" key="2">
    <source>
        <dbReference type="Proteomes" id="UP000308005"/>
    </source>
</evidence>
<dbReference type="AlphaFoldDB" id="A0A4S9T721"/>
<comment type="caution">
    <text evidence="1">The sequence shown here is derived from an EMBL/GenBank/DDBJ whole genome shotgun (WGS) entry which is preliminary data.</text>
</comment>
<dbReference type="Proteomes" id="UP000308005">
    <property type="component" value="Unassembled WGS sequence"/>
</dbReference>
<dbReference type="EMBL" id="QZBM01000190">
    <property type="protein sequence ID" value="THZ20244.1"/>
    <property type="molecule type" value="Genomic_DNA"/>
</dbReference>